<keyword evidence="2" id="KW-1185">Reference proteome</keyword>
<dbReference type="EMBL" id="JAAKZH010000012">
    <property type="protein sequence ID" value="NGO66542.1"/>
    <property type="molecule type" value="Genomic_DNA"/>
</dbReference>
<sequence length="289" mass="32351">MFFQAAVARQELARHLATLNYSISSAAWQKLCMAIKRDLQAKRLRPNVPVPSRRNPVAFYRTMVRETGSVGQAIAAFAHDGAWTSSGGSFRLATTMGIDIYEEAERFLELKQRFTFLEIGAAWAGFRTPISRHKCNDIASMSDVFADEMGQRVFLHFTNLTPWHEALPEGVYEHPYVTAAGLRLLERQGVARGSVDIIYSQAAVYFETDHASFMTSAGRLLSEDGVLIFNHRPEIAAELDVLAAQMGLLPSKRMHLEGMNGDVVRYQRKHNPIAQMPILAADHPIQIYA</sequence>
<accession>A0A6M1RY59</accession>
<protein>
    <recommendedName>
        <fullName evidence="3">Class I SAM-dependent methyltransferase</fullName>
    </recommendedName>
</protein>
<evidence type="ECO:0008006" key="3">
    <source>
        <dbReference type="Google" id="ProtNLM"/>
    </source>
</evidence>
<gene>
    <name evidence="1" type="ORF">G6N76_23010</name>
</gene>
<organism evidence="1 2">
    <name type="scientific">Rhizobium daejeonense</name>
    <dbReference type="NCBI Taxonomy" id="240521"/>
    <lineage>
        <taxon>Bacteria</taxon>
        <taxon>Pseudomonadati</taxon>
        <taxon>Pseudomonadota</taxon>
        <taxon>Alphaproteobacteria</taxon>
        <taxon>Hyphomicrobiales</taxon>
        <taxon>Rhizobiaceae</taxon>
        <taxon>Rhizobium/Agrobacterium group</taxon>
        <taxon>Rhizobium</taxon>
    </lineage>
</organism>
<evidence type="ECO:0000313" key="2">
    <source>
        <dbReference type="Proteomes" id="UP000477849"/>
    </source>
</evidence>
<dbReference type="InterPro" id="IPR029063">
    <property type="entry name" value="SAM-dependent_MTases_sf"/>
</dbReference>
<dbReference type="RefSeq" id="WP_163906513.1">
    <property type="nucleotide sequence ID" value="NZ_CP048428.1"/>
</dbReference>
<name>A0A6M1RY59_9HYPH</name>
<dbReference type="SUPFAM" id="SSF53335">
    <property type="entry name" value="S-adenosyl-L-methionine-dependent methyltransferases"/>
    <property type="match status" value="1"/>
</dbReference>
<dbReference type="AlphaFoldDB" id="A0A6M1RY59"/>
<proteinExistence type="predicted"/>
<reference evidence="1 2" key="1">
    <citation type="submission" date="2020-02" db="EMBL/GenBank/DDBJ databases">
        <title>Genome sequence of the type strain CCBAU10050 of Rhizobium daejeonense.</title>
        <authorList>
            <person name="Gao J."/>
            <person name="Sun J."/>
        </authorList>
    </citation>
    <scope>NUCLEOTIDE SEQUENCE [LARGE SCALE GENOMIC DNA]</scope>
    <source>
        <strain evidence="1 2">CCBAU10050</strain>
    </source>
</reference>
<comment type="caution">
    <text evidence="1">The sequence shown here is derived from an EMBL/GenBank/DDBJ whole genome shotgun (WGS) entry which is preliminary data.</text>
</comment>
<evidence type="ECO:0000313" key="1">
    <source>
        <dbReference type="EMBL" id="NGO66542.1"/>
    </source>
</evidence>
<dbReference type="Proteomes" id="UP000477849">
    <property type="component" value="Unassembled WGS sequence"/>
</dbReference>